<dbReference type="Pfam" id="PF00986">
    <property type="entry name" value="DNA_gyraseB_C"/>
    <property type="match status" value="1"/>
</dbReference>
<evidence type="ECO:0000256" key="3">
    <source>
        <dbReference type="ARBA" id="ARBA00022723"/>
    </source>
</evidence>
<keyword evidence="4 11" id="KW-0547">Nucleotide-binding</keyword>
<dbReference type="CDD" id="cd00822">
    <property type="entry name" value="TopoII_Trans_DNA_gyrase"/>
    <property type="match status" value="1"/>
</dbReference>
<proteinExistence type="inferred from homology"/>
<dbReference type="InterPro" id="IPR013760">
    <property type="entry name" value="Topo_IIA-like_dom_sf"/>
</dbReference>
<feature type="compositionally biased region" description="Pro residues" evidence="12">
    <location>
        <begin position="16"/>
        <end position="29"/>
    </location>
</feature>
<feature type="domain" description="Toprim" evidence="13">
    <location>
        <begin position="470"/>
        <end position="584"/>
    </location>
</feature>
<dbReference type="SMART" id="SM00387">
    <property type="entry name" value="HATPase_c"/>
    <property type="match status" value="1"/>
</dbReference>
<evidence type="ECO:0000313" key="15">
    <source>
        <dbReference type="Proteomes" id="UP000215595"/>
    </source>
</evidence>
<comment type="similarity">
    <text evidence="11">Belongs to the type II topoisomerase family. ParE type 1 subfamily.</text>
</comment>
<name>A0A258FK22_9CAUL</name>
<dbReference type="Gene3D" id="3.40.50.670">
    <property type="match status" value="1"/>
</dbReference>
<evidence type="ECO:0000256" key="1">
    <source>
        <dbReference type="ARBA" id="ARBA00000185"/>
    </source>
</evidence>
<dbReference type="SUPFAM" id="SSF54211">
    <property type="entry name" value="Ribosomal protein S5 domain 2-like"/>
    <property type="match status" value="1"/>
</dbReference>
<dbReference type="SUPFAM" id="SSF56719">
    <property type="entry name" value="Type II DNA topoisomerase"/>
    <property type="match status" value="1"/>
</dbReference>
<dbReference type="GO" id="GO:0046872">
    <property type="term" value="F:metal ion binding"/>
    <property type="evidence" value="ECO:0007669"/>
    <property type="project" value="UniProtKB-KW"/>
</dbReference>
<gene>
    <name evidence="11" type="primary">parE</name>
    <name evidence="14" type="ORF">B7Z01_09775</name>
</gene>
<dbReference type="InterPro" id="IPR001241">
    <property type="entry name" value="Topo_IIA"/>
</dbReference>
<evidence type="ECO:0000256" key="8">
    <source>
        <dbReference type="ARBA" id="ARBA00023125"/>
    </source>
</evidence>
<dbReference type="Pfam" id="PF02518">
    <property type="entry name" value="HATPase_c"/>
    <property type="match status" value="1"/>
</dbReference>
<sequence length="688" mass="74923">MPASVAPSLFDDMPEPPKPAAPAPAPEPALKPQAAAAPAPAAPTPTGGYSASSIEVLEGLEPVRKRPGMYIGGTDERALHHLFAEVLDNAMDEAVAKHAKLITVDLDADGVLSVRDDGRGIPVDPHPKHPGKSALEVVMTVLHSGGKFSGKAYETSGGLHGVGVSVVNALSDVLDVTVWRDGFEWKQSFSRGLPLAPIQQVGPSKKRGTLIRFHPDAEIFGVGAAFKPARLFRMARSKAYLFRGVEIRWTCAAERITDHTPTEATFHFPNGLADALAERIGEMETVTPTFSGRVERKGEAGAVEWAVTWSPIGFGDADSFVQSYCNTVSTPDGGTHEAGFRAALVKGLKTYGELTNEKRAVQITAEDVIANAGALISVFIRNPEFQGQTKDRLSSPDGQKIVEALIRDPLDHWLTENPKQANVLLGFIIERAEDRLRRRKDKEVQRAAATRKLRLPGKLADCSRQSADGTELFIVEGDSAGGSAKQARDRATQAILPLRGKILNVASATADKLRQNIELNDLILALGVTPGPRFDIEALRYERIVIMTDADVDGAHIAALLITFFYRSMPEVIRQGRLFMALPPLYRLQAGPLSEYARDEAHREELMATVFKGKKVELGRFKGLGEMMASQLKETTMDPKKRTLARVTLPASEEDIEDLVERLMGKKADARFRFIQDNARFAVAELDV</sequence>
<dbReference type="EMBL" id="NCEB01000019">
    <property type="protein sequence ID" value="OYX32920.1"/>
    <property type="molecule type" value="Genomic_DNA"/>
</dbReference>
<keyword evidence="9 11" id="KW-0413">Isomerase</keyword>
<feature type="binding site" evidence="11">
    <location>
        <position position="390"/>
    </location>
    <ligand>
        <name>ATP</name>
        <dbReference type="ChEBI" id="CHEBI:30616"/>
    </ligand>
</feature>
<dbReference type="InterPro" id="IPR020568">
    <property type="entry name" value="Ribosomal_Su5_D2-typ_SF"/>
</dbReference>
<feature type="region of interest" description="Disordered" evidence="12">
    <location>
        <begin position="1"/>
        <end position="50"/>
    </location>
</feature>
<comment type="function">
    <text evidence="11">Topoisomerase IV is essential for chromosome segregation. It relaxes supercoiled DNA. Performs the decatenation events required during the replication of a circular DNA molecule.</text>
</comment>
<dbReference type="InterPro" id="IPR013759">
    <property type="entry name" value="Topo_IIA_B_C"/>
</dbReference>
<comment type="catalytic activity">
    <reaction evidence="1 11">
        <text>ATP-dependent breakage, passage and rejoining of double-stranded DNA.</text>
        <dbReference type="EC" id="5.6.2.2"/>
    </reaction>
</comment>
<evidence type="ECO:0000256" key="4">
    <source>
        <dbReference type="ARBA" id="ARBA00022741"/>
    </source>
</evidence>
<dbReference type="GO" id="GO:0003677">
    <property type="term" value="F:DNA binding"/>
    <property type="evidence" value="ECO:0007669"/>
    <property type="project" value="UniProtKB-UniRule"/>
</dbReference>
<dbReference type="SMART" id="SM00433">
    <property type="entry name" value="TOP2c"/>
    <property type="match status" value="1"/>
</dbReference>
<dbReference type="InterPro" id="IPR006171">
    <property type="entry name" value="TOPRIM_dom"/>
</dbReference>
<evidence type="ECO:0000313" key="14">
    <source>
        <dbReference type="EMBL" id="OYX32920.1"/>
    </source>
</evidence>
<organism evidence="14 15">
    <name type="scientific">Brevundimonas subvibrioides</name>
    <dbReference type="NCBI Taxonomy" id="74313"/>
    <lineage>
        <taxon>Bacteria</taxon>
        <taxon>Pseudomonadati</taxon>
        <taxon>Pseudomonadota</taxon>
        <taxon>Alphaproteobacteria</taxon>
        <taxon>Caulobacterales</taxon>
        <taxon>Caulobacteraceae</taxon>
        <taxon>Brevundimonas</taxon>
    </lineage>
</organism>
<dbReference type="CDD" id="cd16928">
    <property type="entry name" value="HATPase_GyrB-like"/>
    <property type="match status" value="1"/>
</dbReference>
<comment type="caution">
    <text evidence="14">The sequence shown here is derived from an EMBL/GenBank/DDBJ whole genome shotgun (WGS) entry which is preliminary data.</text>
</comment>
<dbReference type="Pfam" id="PF01751">
    <property type="entry name" value="Toprim"/>
    <property type="match status" value="1"/>
</dbReference>
<dbReference type="Pfam" id="PF00204">
    <property type="entry name" value="DNA_gyraseB"/>
    <property type="match status" value="1"/>
</dbReference>
<dbReference type="AlphaFoldDB" id="A0A258FK22"/>
<dbReference type="NCBIfam" id="TIGR01055">
    <property type="entry name" value="parE_Gneg"/>
    <property type="match status" value="1"/>
</dbReference>
<evidence type="ECO:0000256" key="9">
    <source>
        <dbReference type="ARBA" id="ARBA00023235"/>
    </source>
</evidence>
<comment type="subunit">
    <text evidence="10 11">Heterotetramer composed of ParC and ParE.</text>
</comment>
<dbReference type="InterPro" id="IPR005737">
    <property type="entry name" value="TopoIV_B_Gneg"/>
</dbReference>
<dbReference type="Proteomes" id="UP000215595">
    <property type="component" value="Unassembled WGS sequence"/>
</dbReference>
<evidence type="ECO:0000259" key="13">
    <source>
        <dbReference type="PROSITE" id="PS50880"/>
    </source>
</evidence>
<feature type="site" description="Interaction with DNA" evidence="11">
    <location>
        <position position="504"/>
    </location>
</feature>
<dbReference type="PRINTS" id="PR00418">
    <property type="entry name" value="TPI2FAMILY"/>
</dbReference>
<evidence type="ECO:0000256" key="12">
    <source>
        <dbReference type="SAM" id="MobiDB-lite"/>
    </source>
</evidence>
<dbReference type="InterPro" id="IPR036890">
    <property type="entry name" value="HATPase_C_sf"/>
</dbReference>
<evidence type="ECO:0000256" key="2">
    <source>
        <dbReference type="ARBA" id="ARBA00001946"/>
    </source>
</evidence>
<feature type="binding site" evidence="11">
    <location>
        <position position="89"/>
    </location>
    <ligand>
        <name>ATP</name>
        <dbReference type="ChEBI" id="CHEBI:30616"/>
    </ligand>
</feature>
<dbReference type="FunFam" id="3.30.565.10:FF:000002">
    <property type="entry name" value="DNA gyrase subunit B"/>
    <property type="match status" value="1"/>
</dbReference>
<dbReference type="PANTHER" id="PTHR45866">
    <property type="entry name" value="DNA GYRASE/TOPOISOMERASE SUBUNIT B"/>
    <property type="match status" value="1"/>
</dbReference>
<dbReference type="HAMAP" id="MF_00938">
    <property type="entry name" value="ParE_type1"/>
    <property type="match status" value="1"/>
</dbReference>
<keyword evidence="6" id="KW-0460">Magnesium</keyword>
<dbReference type="GO" id="GO:0005524">
    <property type="term" value="F:ATP binding"/>
    <property type="evidence" value="ECO:0007669"/>
    <property type="project" value="UniProtKB-UniRule"/>
</dbReference>
<dbReference type="GO" id="GO:0003918">
    <property type="term" value="F:DNA topoisomerase type II (double strand cut, ATP-hydrolyzing) activity"/>
    <property type="evidence" value="ECO:0007669"/>
    <property type="project" value="UniProtKB-UniRule"/>
</dbReference>
<dbReference type="GO" id="GO:0007059">
    <property type="term" value="P:chromosome segregation"/>
    <property type="evidence" value="ECO:0007669"/>
    <property type="project" value="UniProtKB-UniRule"/>
</dbReference>
<reference evidence="14 15" key="1">
    <citation type="submission" date="2017-03" db="EMBL/GenBank/DDBJ databases">
        <title>Lifting the veil on microbial sulfur biogeochemistry in mining wastewaters.</title>
        <authorList>
            <person name="Kantor R.S."/>
            <person name="Colenbrander Nelson T."/>
            <person name="Marshall S."/>
            <person name="Bennett D."/>
            <person name="Apte S."/>
            <person name="Camacho D."/>
            <person name="Thomas B.C."/>
            <person name="Warren L.A."/>
            <person name="Banfield J.F."/>
        </authorList>
    </citation>
    <scope>NUCLEOTIDE SEQUENCE [LARGE SCALE GENOMIC DNA]</scope>
    <source>
        <strain evidence="14">32-69-9</strain>
    </source>
</reference>
<feature type="compositionally biased region" description="Low complexity" evidence="12">
    <location>
        <begin position="30"/>
        <end position="39"/>
    </location>
</feature>
<dbReference type="PANTHER" id="PTHR45866:SF4">
    <property type="entry name" value="DNA TOPOISOMERASE 4 SUBUNIT B"/>
    <property type="match status" value="1"/>
</dbReference>
<feature type="site" description="Interaction with DNA" evidence="11">
    <location>
        <position position="671"/>
    </location>
</feature>
<dbReference type="InterPro" id="IPR013506">
    <property type="entry name" value="Topo_IIA_bsu_dom2"/>
</dbReference>
<protein>
    <recommendedName>
        <fullName evidence="11">DNA topoisomerase 4 subunit B</fullName>
        <ecNumber evidence="11">5.6.2.2</ecNumber>
    </recommendedName>
    <alternativeName>
        <fullName evidence="11">Topoisomerase IV subunit B</fullName>
    </alternativeName>
</protein>
<dbReference type="EC" id="5.6.2.2" evidence="11"/>
<feature type="binding site" evidence="11">
    <location>
        <begin position="158"/>
        <end position="164"/>
    </location>
    <ligand>
        <name>ATP</name>
        <dbReference type="ChEBI" id="CHEBI:30616"/>
    </ligand>
</feature>
<dbReference type="PRINTS" id="PR01159">
    <property type="entry name" value="DNAGYRASEB"/>
</dbReference>
<evidence type="ECO:0000256" key="5">
    <source>
        <dbReference type="ARBA" id="ARBA00022840"/>
    </source>
</evidence>
<dbReference type="InterPro" id="IPR000565">
    <property type="entry name" value="Topo_IIA_B"/>
</dbReference>
<dbReference type="InterPro" id="IPR002288">
    <property type="entry name" value="DNA_gyrase_B_C"/>
</dbReference>
<dbReference type="Gene3D" id="3.30.230.10">
    <property type="match status" value="1"/>
</dbReference>
<evidence type="ECO:0000256" key="11">
    <source>
        <dbReference type="HAMAP-Rule" id="MF_00938"/>
    </source>
</evidence>
<dbReference type="PROSITE" id="PS00177">
    <property type="entry name" value="TOPOISOMERASE_II"/>
    <property type="match status" value="1"/>
</dbReference>
<dbReference type="GO" id="GO:0005694">
    <property type="term" value="C:chromosome"/>
    <property type="evidence" value="ECO:0007669"/>
    <property type="project" value="InterPro"/>
</dbReference>
<evidence type="ECO:0000256" key="10">
    <source>
        <dbReference type="ARBA" id="ARBA00063644"/>
    </source>
</evidence>
<dbReference type="GO" id="GO:0006265">
    <property type="term" value="P:DNA topological change"/>
    <property type="evidence" value="ECO:0007669"/>
    <property type="project" value="UniProtKB-UniRule"/>
</dbReference>
<accession>A0A258FK22</accession>
<keyword evidence="5 11" id="KW-0067">ATP-binding</keyword>
<dbReference type="PROSITE" id="PS50880">
    <property type="entry name" value="TOPRIM"/>
    <property type="match status" value="1"/>
</dbReference>
<dbReference type="Gene3D" id="3.30.565.10">
    <property type="entry name" value="Histidine kinase-like ATPase, C-terminal domain"/>
    <property type="match status" value="1"/>
</dbReference>
<dbReference type="InterPro" id="IPR014721">
    <property type="entry name" value="Ribsml_uS5_D2-typ_fold_subgr"/>
</dbReference>
<dbReference type="SUPFAM" id="SSF55874">
    <property type="entry name" value="ATPase domain of HSP90 chaperone/DNA topoisomerase II/histidine kinase"/>
    <property type="match status" value="1"/>
</dbReference>
<keyword evidence="3" id="KW-0479">Metal-binding</keyword>
<keyword evidence="7 11" id="KW-0799">Topoisomerase</keyword>
<dbReference type="InterPro" id="IPR003594">
    <property type="entry name" value="HATPase_dom"/>
</dbReference>
<evidence type="ECO:0000256" key="7">
    <source>
        <dbReference type="ARBA" id="ARBA00023029"/>
    </source>
</evidence>
<evidence type="ECO:0000256" key="6">
    <source>
        <dbReference type="ARBA" id="ARBA00022842"/>
    </source>
</evidence>
<feature type="binding site" evidence="11">
    <location>
        <position position="116"/>
    </location>
    <ligand>
        <name>ATP</name>
        <dbReference type="ChEBI" id="CHEBI:30616"/>
    </ligand>
</feature>
<comment type="cofactor">
    <cofactor evidence="2">
        <name>Mg(2+)</name>
        <dbReference type="ChEBI" id="CHEBI:18420"/>
    </cofactor>
</comment>
<feature type="site" description="Interaction with DNA" evidence="11">
    <location>
        <position position="556"/>
    </location>
</feature>
<feature type="binding site" evidence="11">
    <location>
        <position position="49"/>
    </location>
    <ligand>
        <name>ATP</name>
        <dbReference type="ChEBI" id="CHEBI:30616"/>
    </ligand>
</feature>
<dbReference type="InterPro" id="IPR018522">
    <property type="entry name" value="TopoIIA_CS"/>
</dbReference>
<keyword evidence="8 11" id="KW-0238">DNA-binding</keyword>
<dbReference type="FunFam" id="3.40.50.670:FF:000006">
    <property type="entry name" value="DNA topoisomerase (ATP-hydrolyzing)"/>
    <property type="match status" value="1"/>
</dbReference>